<dbReference type="Proteomes" id="UP000256964">
    <property type="component" value="Unassembled WGS sequence"/>
</dbReference>
<sequence>MKLLELDDDVLLSIFSHLYGTNALSVALTCSEAYRLVIPRVVAFIVCSSPDQLRRLHAYLRGHDGRARHVEDFELTLSAYYPLEYEVDEESTTLIDAHFIQACLVANILLQLIQAKGLHRLVLHQLHPLSQKDPRMIPALLVLDGLSCMALNMVGDCCIAAFQGASFSNLRTLVLRFHNGDRVAIGPLVDREPITYLPLLQLLSLLPKLHFLKLHFFTPDRWLDSHAVTAAPSFPSIRQLELEEATPAALRLAQLCSNLAVLSIQLLHGVPGDTSISPPGRWPPLHRLEIRGLKELMCVKPFLQTIHHLEIMVDHICGLDHHMLKFILGLTKLETFRQASPVSVSMTILPDMRAASFWSQVAIDAPRLRVLDLRIAASALLVDPRNWLIIMPPCLGCLPLVSLSIRLPVDIALQARSVFSSRSVEERRQTESAHSAVLIVGTEMIRQVIPTSIPTLRFFALTGARAPTVFEEAATQSRDGDPASIWRGTGADEALPEPEADAIEELDRRQPSPFMRVTTCRWRVVRTGEKSEWELLTIRKAAAIQQYIADADFEKIERLHEFLGTFEVQHDTT</sequence>
<reference evidence="1 2" key="1">
    <citation type="journal article" date="2018" name="Biotechnol. Biofuels">
        <title>Integrative visual omics of the white-rot fungus Polyporus brumalis exposes the biotechnological potential of its oxidative enzymes for delignifying raw plant biomass.</title>
        <authorList>
            <person name="Miyauchi S."/>
            <person name="Rancon A."/>
            <person name="Drula E."/>
            <person name="Hage H."/>
            <person name="Chaduli D."/>
            <person name="Favel A."/>
            <person name="Grisel S."/>
            <person name="Henrissat B."/>
            <person name="Herpoel-Gimbert I."/>
            <person name="Ruiz-Duenas F.J."/>
            <person name="Chevret D."/>
            <person name="Hainaut M."/>
            <person name="Lin J."/>
            <person name="Wang M."/>
            <person name="Pangilinan J."/>
            <person name="Lipzen A."/>
            <person name="Lesage-Meessen L."/>
            <person name="Navarro D."/>
            <person name="Riley R."/>
            <person name="Grigoriev I.V."/>
            <person name="Zhou S."/>
            <person name="Raouche S."/>
            <person name="Rosso M.N."/>
        </authorList>
    </citation>
    <scope>NUCLEOTIDE SEQUENCE [LARGE SCALE GENOMIC DNA]</scope>
    <source>
        <strain evidence="1 2">BRFM 1820</strain>
    </source>
</reference>
<dbReference type="EMBL" id="KZ857463">
    <property type="protein sequence ID" value="RDX43507.1"/>
    <property type="molecule type" value="Genomic_DNA"/>
</dbReference>
<evidence type="ECO:0000313" key="2">
    <source>
        <dbReference type="Proteomes" id="UP000256964"/>
    </source>
</evidence>
<dbReference type="AlphaFoldDB" id="A0A371CTB8"/>
<evidence type="ECO:0008006" key="3">
    <source>
        <dbReference type="Google" id="ProtNLM"/>
    </source>
</evidence>
<name>A0A371CTB8_9APHY</name>
<keyword evidence="2" id="KW-1185">Reference proteome</keyword>
<proteinExistence type="predicted"/>
<organism evidence="1 2">
    <name type="scientific">Lentinus brumalis</name>
    <dbReference type="NCBI Taxonomy" id="2498619"/>
    <lineage>
        <taxon>Eukaryota</taxon>
        <taxon>Fungi</taxon>
        <taxon>Dikarya</taxon>
        <taxon>Basidiomycota</taxon>
        <taxon>Agaricomycotina</taxon>
        <taxon>Agaricomycetes</taxon>
        <taxon>Polyporales</taxon>
        <taxon>Polyporaceae</taxon>
        <taxon>Lentinus</taxon>
    </lineage>
</organism>
<dbReference type="OrthoDB" id="2747462at2759"/>
<dbReference type="STRING" id="139420.A0A371CTB8"/>
<evidence type="ECO:0000313" key="1">
    <source>
        <dbReference type="EMBL" id="RDX43507.1"/>
    </source>
</evidence>
<protein>
    <recommendedName>
        <fullName evidence="3">F-box domain-containing protein</fullName>
    </recommendedName>
</protein>
<accession>A0A371CTB8</accession>
<gene>
    <name evidence="1" type="ORF">OH76DRAFT_1487778</name>
</gene>